<comment type="caution">
    <text evidence="2">The sequence shown here is derived from an EMBL/GenBank/DDBJ whole genome shotgun (WGS) entry which is preliminary data.</text>
</comment>
<feature type="compositionally biased region" description="Basic and acidic residues" evidence="1">
    <location>
        <begin position="35"/>
        <end position="48"/>
    </location>
</feature>
<feature type="compositionally biased region" description="Gly residues" evidence="1">
    <location>
        <begin position="52"/>
        <end position="66"/>
    </location>
</feature>
<evidence type="ECO:0000313" key="3">
    <source>
        <dbReference type="Proteomes" id="UP000321793"/>
    </source>
</evidence>
<dbReference type="RefSeq" id="WP_147061965.1">
    <property type="nucleotide sequence ID" value="NZ_BAABDN010000001.1"/>
</dbReference>
<dbReference type="Proteomes" id="UP000321793">
    <property type="component" value="Unassembled WGS sequence"/>
</dbReference>
<dbReference type="EMBL" id="BKBA01000003">
    <property type="protein sequence ID" value="GEQ12447.1"/>
    <property type="molecule type" value="Genomic_DNA"/>
</dbReference>
<name>A0A512SWX6_9MICO</name>
<keyword evidence="3" id="KW-1185">Reference proteome</keyword>
<sequence>MLWLWGTIALVLAVVFVASTFYDRRHKGSTFGEGLETRRHAQDAKNDQDNFGGAGGFSGGMGGGGG</sequence>
<organism evidence="2 3">
    <name type="scientific">Knoellia locipacati</name>
    <dbReference type="NCBI Taxonomy" id="882824"/>
    <lineage>
        <taxon>Bacteria</taxon>
        <taxon>Bacillati</taxon>
        <taxon>Actinomycetota</taxon>
        <taxon>Actinomycetes</taxon>
        <taxon>Micrococcales</taxon>
        <taxon>Intrasporangiaceae</taxon>
        <taxon>Knoellia</taxon>
    </lineage>
</organism>
<reference evidence="2 3" key="1">
    <citation type="submission" date="2019-07" db="EMBL/GenBank/DDBJ databases">
        <title>Whole genome shotgun sequence of Knoellia locipacati NBRC 109775.</title>
        <authorList>
            <person name="Hosoyama A."/>
            <person name="Uohara A."/>
            <person name="Ohji S."/>
            <person name="Ichikawa N."/>
        </authorList>
    </citation>
    <scope>NUCLEOTIDE SEQUENCE [LARGE SCALE GENOMIC DNA]</scope>
    <source>
        <strain evidence="2 3">NBRC 109775</strain>
    </source>
</reference>
<gene>
    <name evidence="2" type="ORF">KLO01_04940</name>
</gene>
<proteinExistence type="predicted"/>
<evidence type="ECO:0000256" key="1">
    <source>
        <dbReference type="SAM" id="MobiDB-lite"/>
    </source>
</evidence>
<feature type="region of interest" description="Disordered" evidence="1">
    <location>
        <begin position="29"/>
        <end position="66"/>
    </location>
</feature>
<evidence type="ECO:0000313" key="2">
    <source>
        <dbReference type="EMBL" id="GEQ12447.1"/>
    </source>
</evidence>
<dbReference type="AlphaFoldDB" id="A0A512SWX6"/>
<accession>A0A512SWX6</accession>
<protein>
    <submittedName>
        <fullName evidence="2">Uncharacterized protein</fullName>
    </submittedName>
</protein>